<dbReference type="GO" id="GO:0003824">
    <property type="term" value="F:catalytic activity"/>
    <property type="evidence" value="ECO:0007669"/>
    <property type="project" value="InterPro"/>
</dbReference>
<dbReference type="GO" id="GO:0046914">
    <property type="term" value="F:transition metal ion binding"/>
    <property type="evidence" value="ECO:0007669"/>
    <property type="project" value="InterPro"/>
</dbReference>
<gene>
    <name evidence="1" type="ORF">MNBD_BACTEROID03-1900</name>
</gene>
<dbReference type="EMBL" id="UOEL01000072">
    <property type="protein sequence ID" value="VAW11840.1"/>
    <property type="molecule type" value="Genomic_DNA"/>
</dbReference>
<name>A0A3B0T4I0_9ZZZZ</name>
<dbReference type="AlphaFoldDB" id="A0A3B0T4I0"/>
<protein>
    <submittedName>
        <fullName evidence="1">Uncharacterized protein</fullName>
    </submittedName>
</protein>
<dbReference type="SUPFAM" id="SSF56209">
    <property type="entry name" value="Nitrile hydratase alpha chain"/>
    <property type="match status" value="1"/>
</dbReference>
<accession>A0A3B0T4I0</accession>
<proteinExistence type="predicted"/>
<evidence type="ECO:0000313" key="1">
    <source>
        <dbReference type="EMBL" id="VAW11840.1"/>
    </source>
</evidence>
<sequence>MCLIKGTILTIPYPLKLTKQQKQAQEFIQQLIKVCWENPDFKKQLIASPIKTIEKVTGKPNRLPEGIQVEVEDQSNPSIIYLNIPARSNSVF</sequence>
<dbReference type="Gene3D" id="3.90.330.10">
    <property type="entry name" value="Nitrile hydratase alpha /Thiocyanate hydrolase gamma"/>
    <property type="match status" value="1"/>
</dbReference>
<dbReference type="InterPro" id="IPR036648">
    <property type="entry name" value="CN_Hdrase_a/SCN_Hdrase_g_sf"/>
</dbReference>
<reference evidence="1" key="1">
    <citation type="submission" date="2018-06" db="EMBL/GenBank/DDBJ databases">
        <authorList>
            <person name="Zhirakovskaya E."/>
        </authorList>
    </citation>
    <scope>NUCLEOTIDE SEQUENCE</scope>
</reference>
<organism evidence="1">
    <name type="scientific">hydrothermal vent metagenome</name>
    <dbReference type="NCBI Taxonomy" id="652676"/>
    <lineage>
        <taxon>unclassified sequences</taxon>
        <taxon>metagenomes</taxon>
        <taxon>ecological metagenomes</taxon>
    </lineage>
</organism>